<proteinExistence type="predicted"/>
<dbReference type="EMBL" id="KN412321">
    <property type="protein sequence ID" value="KHG19170.1"/>
    <property type="molecule type" value="Genomic_DNA"/>
</dbReference>
<gene>
    <name evidence="2" type="ORF">F383_24491</name>
    <name evidence="1" type="ORF">F383_34785</name>
</gene>
<evidence type="ECO:0000313" key="2">
    <source>
        <dbReference type="EMBL" id="KHG19170.1"/>
    </source>
</evidence>
<evidence type="ECO:0000313" key="1">
    <source>
        <dbReference type="EMBL" id="KHG07828.1"/>
    </source>
</evidence>
<dbReference type="EMBL" id="JRRC01483233">
    <property type="protein sequence ID" value="KHG07828.1"/>
    <property type="molecule type" value="Genomic_DNA"/>
</dbReference>
<dbReference type="Proteomes" id="UP000032142">
    <property type="component" value="Unassembled WGS sequence"/>
</dbReference>
<sequence length="31" mass="3465">MGDQYSDAKTCVTYIMNSDHNSMSSNVTYNS</sequence>
<accession>A0A0B0N0G1</accession>
<reference evidence="1" key="1">
    <citation type="submission" date="2014-09" db="EMBL/GenBank/DDBJ databases">
        <title>G. arboreum L. cv. AKA8401 A2 genome assembly version 1.0.</title>
        <authorList>
            <person name="Mudge J."/>
            <person name="Ramaraj T."/>
            <person name="Lindquist I.E."/>
            <person name="Bharti A.K."/>
            <person name="Sundararajan A."/>
            <person name="Cameron C.T."/>
            <person name="Woodward J.E."/>
            <person name="May G.D."/>
            <person name="Brubaker C."/>
            <person name="Broadhvest J."/>
            <person name="Wilkins T.A."/>
        </authorList>
    </citation>
    <scope>NUCLEOTIDE SEQUENCE</scope>
</reference>
<organism evidence="1 3">
    <name type="scientific">Gossypium arboreum</name>
    <name type="common">Tree cotton</name>
    <name type="synonym">Gossypium nanking</name>
    <dbReference type="NCBI Taxonomy" id="29729"/>
    <lineage>
        <taxon>Eukaryota</taxon>
        <taxon>Viridiplantae</taxon>
        <taxon>Streptophyta</taxon>
        <taxon>Embryophyta</taxon>
        <taxon>Tracheophyta</taxon>
        <taxon>Spermatophyta</taxon>
        <taxon>Magnoliopsida</taxon>
        <taxon>eudicotyledons</taxon>
        <taxon>Gunneridae</taxon>
        <taxon>Pentapetalae</taxon>
        <taxon>rosids</taxon>
        <taxon>malvids</taxon>
        <taxon>Malvales</taxon>
        <taxon>Malvaceae</taxon>
        <taxon>Malvoideae</taxon>
        <taxon>Gossypium</taxon>
    </lineage>
</organism>
<protein>
    <submittedName>
        <fullName evidence="1">Uncharacterized protein</fullName>
    </submittedName>
</protein>
<dbReference type="AlphaFoldDB" id="A0A0B0N0G1"/>
<name>A0A0B0N0G1_GOSAR</name>
<keyword evidence="3" id="KW-1185">Reference proteome</keyword>
<evidence type="ECO:0000313" key="3">
    <source>
        <dbReference type="Proteomes" id="UP000032142"/>
    </source>
</evidence>
<reference evidence="3" key="2">
    <citation type="submission" date="2014-09" db="EMBL/GenBank/DDBJ databases">
        <authorList>
            <person name="Mudge J."/>
            <person name="Ramaraj T."/>
            <person name="Lindquist I.E."/>
            <person name="Bharti A.K."/>
            <person name="Sundararajan A."/>
            <person name="Cameron C.T."/>
            <person name="Woodward J.E."/>
            <person name="May G.D."/>
            <person name="Brubaker C."/>
            <person name="Broadhvest J."/>
            <person name="Wilkins T.A."/>
        </authorList>
    </citation>
    <scope>NUCLEOTIDE SEQUENCE</scope>
    <source>
        <strain evidence="3">cv. AKA8401</strain>
    </source>
</reference>